<keyword evidence="2" id="KW-1185">Reference proteome</keyword>
<dbReference type="EMBL" id="VXIV02000359">
    <property type="protein sequence ID" value="KAF6038771.1"/>
    <property type="molecule type" value="Genomic_DNA"/>
</dbReference>
<dbReference type="AlphaFoldDB" id="A0A7J7KL11"/>
<comment type="caution">
    <text evidence="1">The sequence shown here is derived from an EMBL/GenBank/DDBJ whole genome shotgun (WGS) entry which is preliminary data.</text>
</comment>
<proteinExistence type="predicted"/>
<protein>
    <submittedName>
        <fullName evidence="1">Uncharacterized protein</fullName>
    </submittedName>
</protein>
<evidence type="ECO:0000313" key="1">
    <source>
        <dbReference type="EMBL" id="KAF6038771.1"/>
    </source>
</evidence>
<evidence type="ECO:0000313" key="2">
    <source>
        <dbReference type="Proteomes" id="UP000593567"/>
    </source>
</evidence>
<dbReference type="Proteomes" id="UP000593567">
    <property type="component" value="Unassembled WGS sequence"/>
</dbReference>
<sequence length="75" mass="8621">MGIFIMLQEKKGLSCSTDYCFCALNPTLQYTRICLEGSNTEGYYLDGPFTCEFLFSLPSIWLMSTKQLNMHMTSR</sequence>
<organism evidence="1 2">
    <name type="scientific">Bugula neritina</name>
    <name type="common">Brown bryozoan</name>
    <name type="synonym">Sertularia neritina</name>
    <dbReference type="NCBI Taxonomy" id="10212"/>
    <lineage>
        <taxon>Eukaryota</taxon>
        <taxon>Metazoa</taxon>
        <taxon>Spiralia</taxon>
        <taxon>Lophotrochozoa</taxon>
        <taxon>Bryozoa</taxon>
        <taxon>Gymnolaemata</taxon>
        <taxon>Cheilostomatida</taxon>
        <taxon>Flustrina</taxon>
        <taxon>Buguloidea</taxon>
        <taxon>Bugulidae</taxon>
        <taxon>Bugula</taxon>
    </lineage>
</organism>
<reference evidence="1" key="1">
    <citation type="submission" date="2020-06" db="EMBL/GenBank/DDBJ databases">
        <title>Draft genome of Bugula neritina, a colonial animal packing powerful symbionts and potential medicines.</title>
        <authorList>
            <person name="Rayko M."/>
        </authorList>
    </citation>
    <scope>NUCLEOTIDE SEQUENCE [LARGE SCALE GENOMIC DNA]</scope>
    <source>
        <strain evidence="1">Kwan_BN1</strain>
    </source>
</reference>
<name>A0A7J7KL11_BUGNE</name>
<accession>A0A7J7KL11</accession>
<gene>
    <name evidence="1" type="ORF">EB796_002924</name>
</gene>